<dbReference type="Pfam" id="PF13474">
    <property type="entry name" value="SnoaL_3"/>
    <property type="match status" value="1"/>
</dbReference>
<keyword evidence="3" id="KW-1185">Reference proteome</keyword>
<proteinExistence type="predicted"/>
<dbReference type="PANTHER" id="PTHR34957:SF1">
    <property type="entry name" value="NUCLEAR TRANSPORT FACTOR 2 (NTF2) FAMILY PROTEIN"/>
    <property type="match status" value="1"/>
</dbReference>
<accession>A0A6C1B3U3</accession>
<gene>
    <name evidence="2" type="ORF">G3580_12210</name>
</gene>
<dbReference type="InterPro" id="IPR032710">
    <property type="entry name" value="NTF2-like_dom_sf"/>
</dbReference>
<organism evidence="2 3">
    <name type="scientific">Nitrogeniibacter mangrovi</name>
    <dbReference type="NCBI Taxonomy" id="2016596"/>
    <lineage>
        <taxon>Bacteria</taxon>
        <taxon>Pseudomonadati</taxon>
        <taxon>Pseudomonadota</taxon>
        <taxon>Betaproteobacteria</taxon>
        <taxon>Rhodocyclales</taxon>
        <taxon>Zoogloeaceae</taxon>
        <taxon>Nitrogeniibacter</taxon>
    </lineage>
</organism>
<dbReference type="PANTHER" id="PTHR34957">
    <property type="entry name" value="NUCLEAR TRANSPORT FACTOR 2 (NTF2) FAMILY PROTEIN"/>
    <property type="match status" value="1"/>
</dbReference>
<dbReference type="Proteomes" id="UP000501991">
    <property type="component" value="Chromosome"/>
</dbReference>
<name>A0A6C1B3U3_9RHOO</name>
<sequence length="143" mass="15480">MSTAVFTTPQEAEDAFYEAFSRADLEAMMAVWSEDEEVICIHPGAPRVVGLAAVRDSWRQLFAGGTRLQITVSNEVISAGTLMAIHCVLEHIQVEGDNELHAPIVATNVFMRGALGWRMVAHHASPTPEIDVMGDSGGPLIVH</sequence>
<dbReference type="KEGG" id="azq:G3580_12210"/>
<dbReference type="SUPFAM" id="SSF54427">
    <property type="entry name" value="NTF2-like"/>
    <property type="match status" value="1"/>
</dbReference>
<evidence type="ECO:0000259" key="1">
    <source>
        <dbReference type="Pfam" id="PF13474"/>
    </source>
</evidence>
<protein>
    <submittedName>
        <fullName evidence="2">Nuclear transport factor 2 family protein</fullName>
    </submittedName>
</protein>
<dbReference type="EMBL" id="CP048836">
    <property type="protein sequence ID" value="QID18332.1"/>
    <property type="molecule type" value="Genomic_DNA"/>
</dbReference>
<evidence type="ECO:0000313" key="2">
    <source>
        <dbReference type="EMBL" id="QID18332.1"/>
    </source>
</evidence>
<evidence type="ECO:0000313" key="3">
    <source>
        <dbReference type="Proteomes" id="UP000501991"/>
    </source>
</evidence>
<reference evidence="2 3" key="1">
    <citation type="submission" date="2020-02" db="EMBL/GenBank/DDBJ databases">
        <title>Nitrogenibacter mangrovi gen. nov., sp. nov. isolated from mangrove sediment, a denitrifying betaproteobacterium.</title>
        <authorList>
            <person name="Liao H."/>
            <person name="Tian Y."/>
        </authorList>
    </citation>
    <scope>NUCLEOTIDE SEQUENCE [LARGE SCALE GENOMIC DNA]</scope>
    <source>
        <strain evidence="2 3">M9-3-2</strain>
    </source>
</reference>
<feature type="domain" description="SnoaL-like" evidence="1">
    <location>
        <begin position="13"/>
        <end position="126"/>
    </location>
</feature>
<dbReference type="Gene3D" id="3.10.450.50">
    <property type="match status" value="1"/>
</dbReference>
<dbReference type="AlphaFoldDB" id="A0A6C1B3U3"/>
<dbReference type="InterPro" id="IPR037401">
    <property type="entry name" value="SnoaL-like"/>
</dbReference>